<keyword evidence="2" id="KW-1133">Transmembrane helix</keyword>
<dbReference type="AlphaFoldDB" id="E0I8P4"/>
<evidence type="ECO:0000256" key="1">
    <source>
        <dbReference type="ARBA" id="ARBA00004651"/>
    </source>
</evidence>
<feature type="transmembrane region" description="Helical" evidence="2">
    <location>
        <begin position="69"/>
        <end position="88"/>
    </location>
</feature>
<evidence type="ECO:0000313" key="3">
    <source>
        <dbReference type="EMBL" id="EFM10778.1"/>
    </source>
</evidence>
<dbReference type="InterPro" id="IPR036259">
    <property type="entry name" value="MFS_trans_sf"/>
</dbReference>
<evidence type="ECO:0008006" key="5">
    <source>
        <dbReference type="Google" id="ProtNLM"/>
    </source>
</evidence>
<dbReference type="InterPro" id="IPR011701">
    <property type="entry name" value="MFS"/>
</dbReference>
<dbReference type="Proteomes" id="UP000005387">
    <property type="component" value="Unassembled WGS sequence"/>
</dbReference>
<feature type="transmembrane region" description="Helical" evidence="2">
    <location>
        <begin position="362"/>
        <end position="381"/>
    </location>
</feature>
<gene>
    <name evidence="3" type="ORF">PaecuDRAFT_2022</name>
</gene>
<organism evidence="3 4">
    <name type="scientific">Paenibacillus curdlanolyticus YK9</name>
    <dbReference type="NCBI Taxonomy" id="717606"/>
    <lineage>
        <taxon>Bacteria</taxon>
        <taxon>Bacillati</taxon>
        <taxon>Bacillota</taxon>
        <taxon>Bacilli</taxon>
        <taxon>Bacillales</taxon>
        <taxon>Paenibacillaceae</taxon>
        <taxon>Paenibacillus</taxon>
    </lineage>
</organism>
<evidence type="ECO:0000256" key="2">
    <source>
        <dbReference type="SAM" id="Phobius"/>
    </source>
</evidence>
<evidence type="ECO:0000313" key="4">
    <source>
        <dbReference type="Proteomes" id="UP000005387"/>
    </source>
</evidence>
<accession>E0I8P4</accession>
<keyword evidence="2" id="KW-0472">Membrane</keyword>
<feature type="transmembrane region" description="Helical" evidence="2">
    <location>
        <begin position="157"/>
        <end position="180"/>
    </location>
</feature>
<dbReference type="SUPFAM" id="SSF103473">
    <property type="entry name" value="MFS general substrate transporter"/>
    <property type="match status" value="1"/>
</dbReference>
<dbReference type="EMBL" id="AEDD01000005">
    <property type="protein sequence ID" value="EFM10778.1"/>
    <property type="molecule type" value="Genomic_DNA"/>
</dbReference>
<dbReference type="OrthoDB" id="2371185at2"/>
<dbReference type="STRING" id="717606.PaecuDRAFT_2022"/>
<feature type="transmembrane region" description="Helical" evidence="2">
    <location>
        <begin position="297"/>
        <end position="315"/>
    </location>
</feature>
<keyword evidence="4" id="KW-1185">Reference proteome</keyword>
<feature type="transmembrane region" description="Helical" evidence="2">
    <location>
        <begin position="274"/>
        <end position="291"/>
    </location>
</feature>
<protein>
    <recommendedName>
        <fullName evidence="5">Major facilitator superfamily MFS_1</fullName>
    </recommendedName>
</protein>
<name>E0I8P4_9BACL</name>
<dbReference type="Pfam" id="PF07690">
    <property type="entry name" value="MFS_1"/>
    <property type="match status" value="1"/>
</dbReference>
<feature type="transmembrane region" description="Helical" evidence="2">
    <location>
        <begin position="42"/>
        <end position="62"/>
    </location>
</feature>
<dbReference type="GO" id="GO:0022857">
    <property type="term" value="F:transmembrane transporter activity"/>
    <property type="evidence" value="ECO:0007669"/>
    <property type="project" value="InterPro"/>
</dbReference>
<feature type="transmembrane region" description="Helical" evidence="2">
    <location>
        <begin position="335"/>
        <end position="356"/>
    </location>
</feature>
<feature type="transmembrane region" description="Helical" evidence="2">
    <location>
        <begin position="213"/>
        <end position="238"/>
    </location>
</feature>
<reference evidence="3 4" key="1">
    <citation type="submission" date="2010-07" db="EMBL/GenBank/DDBJ databases">
        <title>The draft genome of Paenibacillus curdlanolyticus YK9.</title>
        <authorList>
            <consortium name="US DOE Joint Genome Institute (JGI-PGF)"/>
            <person name="Lucas S."/>
            <person name="Copeland A."/>
            <person name="Lapidus A."/>
            <person name="Cheng J.-F."/>
            <person name="Bruce D."/>
            <person name="Goodwin L."/>
            <person name="Pitluck S."/>
            <person name="Land M.L."/>
            <person name="Hauser L."/>
            <person name="Chang Y.-J."/>
            <person name="Jeffries C."/>
            <person name="Anderson I.J."/>
            <person name="Johnson E."/>
            <person name="Loganathan U."/>
            <person name="Mulhopadhyay B."/>
            <person name="Kyrpides N."/>
            <person name="Woyke T.J."/>
        </authorList>
    </citation>
    <scope>NUCLEOTIDE SEQUENCE [LARGE SCALE GENOMIC DNA]</scope>
    <source>
        <strain evidence="3 4">YK9</strain>
    </source>
</reference>
<dbReference type="RefSeq" id="WP_006038028.1">
    <property type="nucleotide sequence ID" value="NZ_AEDD01000005.1"/>
</dbReference>
<dbReference type="Gene3D" id="1.20.1250.20">
    <property type="entry name" value="MFS general substrate transporter like domains"/>
    <property type="match status" value="1"/>
</dbReference>
<proteinExistence type="predicted"/>
<dbReference type="eggNOG" id="ENOG503058D">
    <property type="taxonomic scope" value="Bacteria"/>
</dbReference>
<feature type="transmembrane region" description="Helical" evidence="2">
    <location>
        <begin position="94"/>
        <end position="119"/>
    </location>
</feature>
<feature type="transmembrane region" description="Helical" evidence="2">
    <location>
        <begin position="131"/>
        <end position="151"/>
    </location>
</feature>
<comment type="subcellular location">
    <subcellularLocation>
        <location evidence="1">Cell membrane</location>
        <topology evidence="1">Multi-pass membrane protein</topology>
    </subcellularLocation>
</comment>
<sequence length="391" mass="43656">MSKKMKKLLAMNTVSSIIAIYIGLFVNLYLWEQTHSIAELSLYNLSMFISWGIAFTATAKLLTRFTIRLPLGVSAVCGGIAFAYLQYAHLEPRWAWIVILGIPIGAMFGFSTAAQNLSIALSGKSSELSPYFAAVSIIGQVLSIAVPFAAAQVINGFGYGGSFALMLVFLVLMLVFSAFIPRMKLPAPQGEAERADHGKFRFRLAFGQPGAKWMLLSMLAAGIFLQFQNLFTLLFTFSVTENKVLIALLNMLYTLSAVGGLWVYRKYRIHEIRWLWMGAGLLAVGFVIVLFRHPAALVVSNVLTAVGMFYFTTVWNAQQFRFIQPAGAIRQTSFLVWRENILVATRCLLLVLTFQLTELHGVWFVMIISFTVCCLMLIPLFQHLALRGREE</sequence>
<keyword evidence="2" id="KW-0812">Transmembrane</keyword>
<dbReference type="GO" id="GO:0005886">
    <property type="term" value="C:plasma membrane"/>
    <property type="evidence" value="ECO:0007669"/>
    <property type="project" value="UniProtKB-SubCell"/>
</dbReference>
<feature type="transmembrane region" description="Helical" evidence="2">
    <location>
        <begin position="244"/>
        <end position="262"/>
    </location>
</feature>
<feature type="transmembrane region" description="Helical" evidence="2">
    <location>
        <begin position="9"/>
        <end position="30"/>
    </location>
</feature>